<feature type="region of interest" description="Disordered" evidence="1">
    <location>
        <begin position="1"/>
        <end position="20"/>
    </location>
</feature>
<protein>
    <submittedName>
        <fullName evidence="2">Uncharacterized protein</fullName>
    </submittedName>
</protein>
<reference evidence="2" key="1">
    <citation type="submission" date="2018-05" db="EMBL/GenBank/DDBJ databases">
        <authorList>
            <person name="Lanie J.A."/>
            <person name="Ng W.-L."/>
            <person name="Kazmierczak K.M."/>
            <person name="Andrzejewski T.M."/>
            <person name="Davidsen T.M."/>
            <person name="Wayne K.J."/>
            <person name="Tettelin H."/>
            <person name="Glass J.I."/>
            <person name="Rusch D."/>
            <person name="Podicherti R."/>
            <person name="Tsui H.-C.T."/>
            <person name="Winkler M.E."/>
        </authorList>
    </citation>
    <scope>NUCLEOTIDE SEQUENCE</scope>
</reference>
<sequence length="78" mass="8598">MVKNLLNVASPTMNPPHSHLPIGCPTTKITLTKFVITVAAQKLICPQGNTYPTKAVRKVKRNTTTPVSQTLSYRSETY</sequence>
<proteinExistence type="predicted"/>
<dbReference type="EMBL" id="UINC01119083">
    <property type="protein sequence ID" value="SVC92645.1"/>
    <property type="molecule type" value="Genomic_DNA"/>
</dbReference>
<dbReference type="AlphaFoldDB" id="A0A382R654"/>
<evidence type="ECO:0000313" key="2">
    <source>
        <dbReference type="EMBL" id="SVC92645.1"/>
    </source>
</evidence>
<evidence type="ECO:0000256" key="1">
    <source>
        <dbReference type="SAM" id="MobiDB-lite"/>
    </source>
</evidence>
<name>A0A382R654_9ZZZZ</name>
<accession>A0A382R654</accession>
<organism evidence="2">
    <name type="scientific">marine metagenome</name>
    <dbReference type="NCBI Taxonomy" id="408172"/>
    <lineage>
        <taxon>unclassified sequences</taxon>
        <taxon>metagenomes</taxon>
        <taxon>ecological metagenomes</taxon>
    </lineage>
</organism>
<gene>
    <name evidence="2" type="ORF">METZ01_LOCUS345499</name>
</gene>